<reference evidence="3" key="1">
    <citation type="submission" date="2022-10" db="EMBL/GenBank/DDBJ databases">
        <authorList>
            <person name="Koch H."/>
        </authorList>
    </citation>
    <scope>NUCLEOTIDE SEQUENCE</scope>
    <source>
        <strain evidence="3">DNF</strain>
    </source>
</reference>
<evidence type="ECO:0000313" key="4">
    <source>
        <dbReference type="Proteomes" id="UP001179121"/>
    </source>
</evidence>
<dbReference type="InterPro" id="IPR010131">
    <property type="entry name" value="MdtP/NodT-like"/>
</dbReference>
<dbReference type="Pfam" id="PF02321">
    <property type="entry name" value="OEP"/>
    <property type="match status" value="2"/>
</dbReference>
<keyword evidence="2" id="KW-0732">Signal</keyword>
<dbReference type="EMBL" id="OX365700">
    <property type="protein sequence ID" value="CAI4033761.1"/>
    <property type="molecule type" value="Genomic_DNA"/>
</dbReference>
<organism evidence="3 4">
    <name type="scientific">Nitrospira tepida</name>
    <dbReference type="NCBI Taxonomy" id="2973512"/>
    <lineage>
        <taxon>Bacteria</taxon>
        <taxon>Pseudomonadati</taxon>
        <taxon>Nitrospirota</taxon>
        <taxon>Nitrospiria</taxon>
        <taxon>Nitrospirales</taxon>
        <taxon>Nitrospiraceae</taxon>
        <taxon>Nitrospira</taxon>
    </lineage>
</organism>
<evidence type="ECO:0000313" key="3">
    <source>
        <dbReference type="EMBL" id="CAI4033761.1"/>
    </source>
</evidence>
<feature type="chain" id="PRO_5041634581" evidence="2">
    <location>
        <begin position="26"/>
        <end position="417"/>
    </location>
</feature>
<dbReference type="PANTHER" id="PTHR30203">
    <property type="entry name" value="OUTER MEMBRANE CATION EFFLUX PROTEIN"/>
    <property type="match status" value="1"/>
</dbReference>
<sequence>MARHSRLALALCLGAQLMIGTSLQAKEGDIPSYELDTVIQLALERNPVMTEAQGLIDQSQGQQIAAGAYPNPTLYGQSGRGAIRDPSLGVELTEYAVTVGQPLEWPAKRAARQRAADAGFAGAGAGFSEKQLNLMAEVRIAFDELLFAQRQAELAQQNLAIVEDVKRIVNTRVRLGEAPQFEAIKAQVEVLKANQVVTRARNTVRATRVALDTLTVGALGRVYTIKGDFRPIPSELHLEDLVANMLKNHPSLNRLARLVERADYTVDFERQARVPNVTVGGGYWREIGREAVTANLSVPVPIWYQRKGEIASALGVRRQQEAELLRMRNELLRAVNLHYQDVQTTAELIRVFEEGLLKQAEEALRIAQFSFRQGAASLLEVLDAQRVQRQILFDYTQARYDLSISLTRLERSIGGPL</sequence>
<dbReference type="Gene3D" id="1.20.1600.10">
    <property type="entry name" value="Outer membrane efflux proteins (OEP)"/>
    <property type="match status" value="1"/>
</dbReference>
<dbReference type="AlphaFoldDB" id="A0AA86N331"/>
<dbReference type="Proteomes" id="UP001179121">
    <property type="component" value="Chromosome"/>
</dbReference>
<dbReference type="GO" id="GO:0015562">
    <property type="term" value="F:efflux transmembrane transporter activity"/>
    <property type="evidence" value="ECO:0007669"/>
    <property type="project" value="InterPro"/>
</dbReference>
<dbReference type="PANTHER" id="PTHR30203:SF24">
    <property type="entry name" value="BLR4935 PROTEIN"/>
    <property type="match status" value="1"/>
</dbReference>
<name>A0AA86N331_9BACT</name>
<dbReference type="InterPro" id="IPR003423">
    <property type="entry name" value="OMP_efflux"/>
</dbReference>
<accession>A0AA86N331</accession>
<keyword evidence="4" id="KW-1185">Reference proteome</keyword>
<dbReference type="SUPFAM" id="SSF56954">
    <property type="entry name" value="Outer membrane efflux proteins (OEP)"/>
    <property type="match status" value="1"/>
</dbReference>
<dbReference type="KEGG" id="nti:DNFV4_04203"/>
<evidence type="ECO:0000256" key="1">
    <source>
        <dbReference type="ARBA" id="ARBA00007613"/>
    </source>
</evidence>
<gene>
    <name evidence="3" type="ORF">DNFV4_04203</name>
</gene>
<evidence type="ECO:0000256" key="2">
    <source>
        <dbReference type="SAM" id="SignalP"/>
    </source>
</evidence>
<dbReference type="RefSeq" id="WP_289271196.1">
    <property type="nucleotide sequence ID" value="NZ_OX365700.1"/>
</dbReference>
<comment type="similarity">
    <text evidence="1">Belongs to the outer membrane factor (OMF) (TC 1.B.17) family.</text>
</comment>
<protein>
    <submittedName>
        <fullName evidence="3">Heavy metal RND efflux outer membrane protein, CzcC family</fullName>
    </submittedName>
</protein>
<proteinExistence type="inferred from homology"/>
<feature type="signal peptide" evidence="2">
    <location>
        <begin position="1"/>
        <end position="25"/>
    </location>
</feature>